<dbReference type="Pfam" id="PF00838">
    <property type="entry name" value="TCTP"/>
    <property type="match status" value="1"/>
</dbReference>
<dbReference type="InterPro" id="IPR034737">
    <property type="entry name" value="TCTP"/>
</dbReference>
<comment type="similarity">
    <text evidence="2">Belongs to the TCTP family.</text>
</comment>
<feature type="domain" description="TCTP" evidence="3">
    <location>
        <begin position="1"/>
        <end position="169"/>
    </location>
</feature>
<evidence type="ECO:0000256" key="1">
    <source>
        <dbReference type="ARBA" id="ARBA00014759"/>
    </source>
</evidence>
<dbReference type="InterPro" id="IPR018105">
    <property type="entry name" value="Translational_control_tumour_p"/>
</dbReference>
<dbReference type="SUPFAM" id="SSF51316">
    <property type="entry name" value="Mss4-like"/>
    <property type="match status" value="1"/>
</dbReference>
<name>A0A6G1KSB3_9PLEO</name>
<organism evidence="4 5">
    <name type="scientific">Pleomassaria siparia CBS 279.74</name>
    <dbReference type="NCBI Taxonomy" id="1314801"/>
    <lineage>
        <taxon>Eukaryota</taxon>
        <taxon>Fungi</taxon>
        <taxon>Dikarya</taxon>
        <taxon>Ascomycota</taxon>
        <taxon>Pezizomycotina</taxon>
        <taxon>Dothideomycetes</taxon>
        <taxon>Pleosporomycetidae</taxon>
        <taxon>Pleosporales</taxon>
        <taxon>Pleomassariaceae</taxon>
        <taxon>Pleomassaria</taxon>
    </lineage>
</organism>
<evidence type="ECO:0000256" key="2">
    <source>
        <dbReference type="PROSITE-ProRule" id="PRU01133"/>
    </source>
</evidence>
<evidence type="ECO:0000313" key="4">
    <source>
        <dbReference type="EMBL" id="KAF2715700.1"/>
    </source>
</evidence>
<dbReference type="Gene3D" id="2.170.150.10">
    <property type="entry name" value="Metal Binding Protein, Guanine Nucleotide Exchange Factor, Chain A"/>
    <property type="match status" value="1"/>
</dbReference>
<dbReference type="EMBL" id="MU005764">
    <property type="protein sequence ID" value="KAF2715700.1"/>
    <property type="molecule type" value="Genomic_DNA"/>
</dbReference>
<dbReference type="FunFam" id="2.170.150.10:FF:000002">
    <property type="entry name" value="Translationally-controlled tumor protein homolog"/>
    <property type="match status" value="1"/>
</dbReference>
<sequence length="169" mass="18777">MIIFKDIITGDEILSDSYDLIDVDGIAYEANCARITVGVDNIDIGANASAEEQEETAEDAATTVIDVVHSFRLNETSFDKKSYLSHLKSYMKTVKTKLGEKGASEDEIKAFEKGAQGFAKKIVANFKDYEFLIGESMDPDGMVILLNYREDGTTPYITVWKHGLTEMKV</sequence>
<protein>
    <recommendedName>
        <fullName evidence="1">Translationally-controlled tumor protein homolog</fullName>
    </recommendedName>
</protein>
<evidence type="ECO:0000313" key="5">
    <source>
        <dbReference type="Proteomes" id="UP000799428"/>
    </source>
</evidence>
<dbReference type="InterPro" id="IPR011323">
    <property type="entry name" value="Mss4/transl-control_tumour"/>
</dbReference>
<dbReference type="InterPro" id="IPR018103">
    <property type="entry name" value="Translation_control_tumour_CS"/>
</dbReference>
<dbReference type="OrthoDB" id="10248936at2759"/>
<dbReference type="PROSITE" id="PS01002">
    <property type="entry name" value="TCTP_1"/>
    <property type="match status" value="1"/>
</dbReference>
<proteinExistence type="inferred from homology"/>
<dbReference type="GO" id="GO:0005509">
    <property type="term" value="F:calcium ion binding"/>
    <property type="evidence" value="ECO:0007669"/>
    <property type="project" value="TreeGrafter"/>
</dbReference>
<reference evidence="4" key="1">
    <citation type="journal article" date="2020" name="Stud. Mycol.">
        <title>101 Dothideomycetes genomes: a test case for predicting lifestyles and emergence of pathogens.</title>
        <authorList>
            <person name="Haridas S."/>
            <person name="Albert R."/>
            <person name="Binder M."/>
            <person name="Bloem J."/>
            <person name="Labutti K."/>
            <person name="Salamov A."/>
            <person name="Andreopoulos B."/>
            <person name="Baker S."/>
            <person name="Barry K."/>
            <person name="Bills G."/>
            <person name="Bluhm B."/>
            <person name="Cannon C."/>
            <person name="Castanera R."/>
            <person name="Culley D."/>
            <person name="Daum C."/>
            <person name="Ezra D."/>
            <person name="Gonzalez J."/>
            <person name="Henrissat B."/>
            <person name="Kuo A."/>
            <person name="Liang C."/>
            <person name="Lipzen A."/>
            <person name="Lutzoni F."/>
            <person name="Magnuson J."/>
            <person name="Mondo S."/>
            <person name="Nolan M."/>
            <person name="Ohm R."/>
            <person name="Pangilinan J."/>
            <person name="Park H.-J."/>
            <person name="Ramirez L."/>
            <person name="Alfaro M."/>
            <person name="Sun H."/>
            <person name="Tritt A."/>
            <person name="Yoshinaga Y."/>
            <person name="Zwiers L.-H."/>
            <person name="Turgeon B."/>
            <person name="Goodwin S."/>
            <person name="Spatafora J."/>
            <person name="Crous P."/>
            <person name="Grigoriev I."/>
        </authorList>
    </citation>
    <scope>NUCLEOTIDE SEQUENCE</scope>
    <source>
        <strain evidence="4">CBS 279.74</strain>
    </source>
</reference>
<dbReference type="InterPro" id="IPR011057">
    <property type="entry name" value="Mss4-like_sf"/>
</dbReference>
<evidence type="ECO:0000259" key="3">
    <source>
        <dbReference type="PROSITE" id="PS51797"/>
    </source>
</evidence>
<dbReference type="PRINTS" id="PR01653">
    <property type="entry name" value="TCTPROTEIN"/>
</dbReference>
<keyword evidence="5" id="KW-1185">Reference proteome</keyword>
<dbReference type="GO" id="GO:0005737">
    <property type="term" value="C:cytoplasm"/>
    <property type="evidence" value="ECO:0007669"/>
    <property type="project" value="TreeGrafter"/>
</dbReference>
<accession>A0A6G1KSB3</accession>
<dbReference type="PANTHER" id="PTHR11991:SF0">
    <property type="entry name" value="TRANSLATIONALLY-CONTROLLED TUMOR PROTEIN"/>
    <property type="match status" value="1"/>
</dbReference>
<dbReference type="AlphaFoldDB" id="A0A6G1KSB3"/>
<dbReference type="PANTHER" id="PTHR11991">
    <property type="entry name" value="TRANSLATIONALLY CONTROLLED TUMOR PROTEIN-RELATED"/>
    <property type="match status" value="1"/>
</dbReference>
<dbReference type="Proteomes" id="UP000799428">
    <property type="component" value="Unassembled WGS sequence"/>
</dbReference>
<dbReference type="PROSITE" id="PS51797">
    <property type="entry name" value="TCTP_3"/>
    <property type="match status" value="1"/>
</dbReference>
<gene>
    <name evidence="4" type="ORF">K504DRAFT_487317</name>
</gene>